<comment type="cofactor">
    <cofactor evidence="12">
        <name>NAD(+)</name>
        <dbReference type="ChEBI" id="CHEBI:57540"/>
    </cofactor>
    <text evidence="12">Binds 1 NAD(+) per subunit.</text>
</comment>
<evidence type="ECO:0000256" key="7">
    <source>
        <dbReference type="ARBA" id="ARBA00023277"/>
    </source>
</evidence>
<feature type="site" description="Increases basicity of active site Tyr" evidence="11">
    <location>
        <position position="125"/>
    </location>
</feature>
<dbReference type="InterPro" id="IPR015955">
    <property type="entry name" value="Lactate_DH/Glyco_Ohase_4_C"/>
</dbReference>
<dbReference type="GO" id="GO:0005975">
    <property type="term" value="P:carbohydrate metabolic process"/>
    <property type="evidence" value="ECO:0007669"/>
    <property type="project" value="InterPro"/>
</dbReference>
<sequence length="450" mass="50808">MMTVVQLKHLGGTQMVKITFIGAGSTVFAKNVLGDVLLTPSLHEAQIALYDINKERLKESEMMLRTINQNCNQNRATIRSYTDRKEALRDATFVVNAIQVGGYAPSTVIDFEIPKKYGLQQTIGDTMGIGGIFRALRTIPVMLEFAREMEEVCPDAWLLNYTNPMAMLTMAVLKATKIKTVGLCHSVQVCVPDLFKGLGIQDDYDLNDFQWKIAGINHMAWLLEINYQGQDFYPVIRQKALEMTLPHADAVRYELMRNFGYYVTESSEHNAEYHPYFIKSKYPELIERFAIPIDEYLRRCVAQIAGWEEQRDAIVHNGELTHVRSLEYASYIMDAIVTGKPTMIAGNVMNNGLITNLPTDSCVEVPCLVDKNGIQPTFVGDLPTQLAALNRTNINVQQLTVEAALTLERDKIYQAALLDPHTNSELSIDDIRHLVDDLIEAHGDYLPEYH</sequence>
<keyword evidence="7" id="KW-0119">Carbohydrate metabolism</keyword>
<dbReference type="CDD" id="cd05297">
    <property type="entry name" value="GH4_alpha_glucosidase_galactosidase"/>
    <property type="match status" value="1"/>
</dbReference>
<dbReference type="Gene3D" id="3.90.1820.10">
    <property type="entry name" value="AglA-like glucosidase"/>
    <property type="match status" value="1"/>
</dbReference>
<evidence type="ECO:0000256" key="3">
    <source>
        <dbReference type="ARBA" id="ARBA00022723"/>
    </source>
</evidence>
<feature type="domain" description="Glycosyl hydrolase family 4 C-terminal" evidence="13">
    <location>
        <begin position="213"/>
        <end position="422"/>
    </location>
</feature>
<dbReference type="Pfam" id="PF11975">
    <property type="entry name" value="Glyco_hydro_4C"/>
    <property type="match status" value="1"/>
</dbReference>
<dbReference type="InterPro" id="IPR001088">
    <property type="entry name" value="Glyco_hydro_4"/>
</dbReference>
<keyword evidence="10" id="KW-0170">Cobalt</keyword>
<keyword evidence="3 10" id="KW-0479">Metal-binding</keyword>
<feature type="binding site" evidence="10">
    <location>
        <position position="184"/>
    </location>
    <ligand>
        <name>Mn(2+)</name>
        <dbReference type="ChEBI" id="CHEBI:29035"/>
    </ligand>
</feature>
<dbReference type="STRING" id="328396.RU93_GL000835"/>
<evidence type="ECO:0000256" key="4">
    <source>
        <dbReference type="ARBA" id="ARBA00022801"/>
    </source>
</evidence>
<reference evidence="14 15" key="1">
    <citation type="submission" date="2014-12" db="EMBL/GenBank/DDBJ databases">
        <title>Draft genome sequences of 29 type strains of Enterococci.</title>
        <authorList>
            <person name="Zhong Z."/>
            <person name="Sun Z."/>
            <person name="Liu W."/>
            <person name="Zhang W."/>
            <person name="Zhang H."/>
        </authorList>
    </citation>
    <scope>NUCLEOTIDE SEQUENCE [LARGE SCALE GENOMIC DNA]</scope>
    <source>
        <strain evidence="14 15">DSM 17690</strain>
    </source>
</reference>
<dbReference type="Pfam" id="PF02056">
    <property type="entry name" value="Glyco_hydro_4"/>
    <property type="match status" value="1"/>
</dbReference>
<dbReference type="GO" id="GO:0046872">
    <property type="term" value="F:metal ion binding"/>
    <property type="evidence" value="ECO:0007669"/>
    <property type="project" value="UniProtKB-KW"/>
</dbReference>
<evidence type="ECO:0000256" key="1">
    <source>
        <dbReference type="ARBA" id="ARBA00001936"/>
    </source>
</evidence>
<evidence type="ECO:0000256" key="10">
    <source>
        <dbReference type="PIRSR" id="PIRSR601088-3"/>
    </source>
</evidence>
<evidence type="ECO:0000256" key="11">
    <source>
        <dbReference type="PIRSR" id="PIRSR601088-4"/>
    </source>
</evidence>
<dbReference type="NCBIfam" id="NF011657">
    <property type="entry name" value="PRK15076.1"/>
    <property type="match status" value="1"/>
</dbReference>
<dbReference type="PANTHER" id="PTHR32092">
    <property type="entry name" value="6-PHOSPHO-BETA-GLUCOSIDASE-RELATED"/>
    <property type="match status" value="1"/>
</dbReference>
<comment type="cofactor">
    <cofactor evidence="1">
        <name>Mn(2+)</name>
        <dbReference type="ChEBI" id="CHEBI:29035"/>
    </cofactor>
</comment>
<dbReference type="InterPro" id="IPR019802">
    <property type="entry name" value="GlycHydrolase_4_CS"/>
</dbReference>
<organism evidence="14 15">
    <name type="scientific">Enterococcus aquimarinus</name>
    <dbReference type="NCBI Taxonomy" id="328396"/>
    <lineage>
        <taxon>Bacteria</taxon>
        <taxon>Bacillati</taxon>
        <taxon>Bacillota</taxon>
        <taxon>Bacilli</taxon>
        <taxon>Lactobacillales</taxon>
        <taxon>Enterococcaceae</taxon>
        <taxon>Enterococcus</taxon>
    </lineage>
</organism>
<dbReference type="SUPFAM" id="SSF51735">
    <property type="entry name" value="NAD(P)-binding Rossmann-fold domains"/>
    <property type="match status" value="1"/>
</dbReference>
<comment type="similarity">
    <text evidence="2 12">Belongs to the glycosyl hydrolase 4 family.</text>
</comment>
<comment type="caution">
    <text evidence="14">The sequence shown here is derived from an EMBL/GenBank/DDBJ whole genome shotgun (WGS) entry which is preliminary data.</text>
</comment>
<feature type="binding site" evidence="9">
    <location>
        <position position="163"/>
    </location>
    <ligand>
        <name>substrate</name>
    </ligand>
</feature>
<proteinExistence type="inferred from homology"/>
<keyword evidence="4 12" id="KW-0378">Hydrolase</keyword>
<keyword evidence="10" id="KW-0533">Nickel</keyword>
<keyword evidence="10" id="KW-0408">Iron</keyword>
<keyword evidence="6 10" id="KW-0464">Manganese</keyword>
<keyword evidence="15" id="KW-1185">Reference proteome</keyword>
<evidence type="ECO:0000256" key="12">
    <source>
        <dbReference type="RuleBase" id="RU361152"/>
    </source>
</evidence>
<dbReference type="PROSITE" id="PS01324">
    <property type="entry name" value="GLYCOSYL_HYDROL_F4"/>
    <property type="match status" value="1"/>
</dbReference>
<evidence type="ECO:0000313" key="14">
    <source>
        <dbReference type="EMBL" id="OJG09349.1"/>
    </source>
</evidence>
<keyword evidence="5 12" id="KW-0520">NAD</keyword>
<dbReference type="Proteomes" id="UP000182149">
    <property type="component" value="Unassembled WGS sequence"/>
</dbReference>
<evidence type="ECO:0000313" key="15">
    <source>
        <dbReference type="Proteomes" id="UP000182149"/>
    </source>
</evidence>
<dbReference type="SUPFAM" id="SSF56327">
    <property type="entry name" value="LDH C-terminal domain-like"/>
    <property type="match status" value="1"/>
</dbReference>
<evidence type="ECO:0000259" key="13">
    <source>
        <dbReference type="Pfam" id="PF11975"/>
    </source>
</evidence>
<feature type="binding site" evidence="10">
    <location>
        <position position="218"/>
    </location>
    <ligand>
        <name>Mn(2+)</name>
        <dbReference type="ChEBI" id="CHEBI:29035"/>
    </ligand>
</feature>
<evidence type="ECO:0000256" key="5">
    <source>
        <dbReference type="ARBA" id="ARBA00023027"/>
    </source>
</evidence>
<dbReference type="GO" id="GO:0004553">
    <property type="term" value="F:hydrolase activity, hydrolyzing O-glycosyl compounds"/>
    <property type="evidence" value="ECO:0007669"/>
    <property type="project" value="InterPro"/>
</dbReference>
<dbReference type="PRINTS" id="PR00732">
    <property type="entry name" value="GLHYDRLASE4"/>
</dbReference>
<evidence type="ECO:0000256" key="2">
    <source>
        <dbReference type="ARBA" id="ARBA00010141"/>
    </source>
</evidence>
<evidence type="ECO:0000256" key="6">
    <source>
        <dbReference type="ARBA" id="ARBA00023211"/>
    </source>
</evidence>
<dbReference type="InterPro" id="IPR053715">
    <property type="entry name" value="GH4_Enzyme_sf"/>
</dbReference>
<dbReference type="InterPro" id="IPR022616">
    <property type="entry name" value="Glyco_hydro_4_C"/>
</dbReference>
<keyword evidence="8 12" id="KW-0326">Glycosidase</keyword>
<dbReference type="EMBL" id="JXKD01000017">
    <property type="protein sequence ID" value="OJG09349.1"/>
    <property type="molecule type" value="Genomic_DNA"/>
</dbReference>
<evidence type="ECO:0000256" key="9">
    <source>
        <dbReference type="PIRSR" id="PIRSR601088-2"/>
    </source>
</evidence>
<dbReference type="AlphaFoldDB" id="A0A1L8QPD5"/>
<protein>
    <submittedName>
        <fullName evidence="14">Alpha-galactosidase</fullName>
    </submittedName>
</protein>
<dbReference type="PANTHER" id="PTHR32092:SF6">
    <property type="entry name" value="ALPHA-GALACTOSIDASE"/>
    <property type="match status" value="1"/>
</dbReference>
<dbReference type="InterPro" id="IPR036291">
    <property type="entry name" value="NAD(P)-bd_dom_sf"/>
</dbReference>
<evidence type="ECO:0000256" key="8">
    <source>
        <dbReference type="ARBA" id="ARBA00023295"/>
    </source>
</evidence>
<accession>A0A1L8QPD5</accession>
<gene>
    <name evidence="14" type="ORF">RU93_GL000835</name>
</gene>
<name>A0A1L8QPD5_9ENTE</name>
<dbReference type="GO" id="GO:0016616">
    <property type="term" value="F:oxidoreductase activity, acting on the CH-OH group of donors, NAD or NADP as acceptor"/>
    <property type="evidence" value="ECO:0007669"/>
    <property type="project" value="InterPro"/>
</dbReference>